<evidence type="ECO:0000259" key="2">
    <source>
        <dbReference type="Pfam" id="PF25023"/>
    </source>
</evidence>
<dbReference type="InterPro" id="IPR050708">
    <property type="entry name" value="T6SS_VgrG/RHS"/>
</dbReference>
<dbReference type="InterPro" id="IPR022385">
    <property type="entry name" value="Rhs_assc_core"/>
</dbReference>
<keyword evidence="4" id="KW-1185">Reference proteome</keyword>
<dbReference type="Pfam" id="PF25023">
    <property type="entry name" value="TEN_YD-shell"/>
    <property type="match status" value="1"/>
</dbReference>
<gene>
    <name evidence="3" type="ORF">ELS83_21035</name>
</gene>
<comment type="caution">
    <text evidence="3">The sequence shown here is derived from an EMBL/GenBank/DDBJ whole genome shotgun (WGS) entry which is preliminary data.</text>
</comment>
<sequence length="1234" mass="138768">MVTLITNGMNVNTQIDYANMYDSGVYNTSSTSYSFPLVKFKAPIYVVKKVSTLTDGAYYSSVDYDYTDAVRHMEYGLVGFMKFSEHQQPQNMKSETSFEPIGARYILKPKTAIVKTGTGSSISTSAWSYLEHTVAGLNGTRYYQNRVSSTTVTDHLTGFVNTVTYIDYNENNNQPEIITESLGSDFDKTTTISYSALTGTYWLPNRVTSTLVSQKHKDDASNYNVTTSFSYNSSLPFQMDSKTLFSGTSKNVKETYTYHAKGGLLSVSRKAADVATPRVTTYVYDSDGKFITKQKASDYIWEDYTYDKMGRVKTVKDQDNLITSHYYDDFGNHSSSTLPNGSTVTSNMLFTSSGPSGSLFYTERLQPGKGYIKKYYNRLGQLLREESPGFNQAVMKKNYTYDANGRLYREYLPYATSVGSYSQYTYDAYGRVTTINMPNSLGTTTYEYTGSTTKVTTPSGWSEVTLDASGLDKQAKDAGGTITKTFFSNGLPKTHTFGSNAMTFTYDEQGNRTSIYSPNTGTTSSTYNAFGEMLTEVDARGVSYSMQYDNLGRLFKKLVGGITETQWNYANNGLLNSVYGSDVDVIYTYDNLKRLTDLSETVNGQTFLTQYDYNSNSLISKVTYPGNFAVNRIYDSNGILTELKRSDNNASIWLLQDATNHGAIEQFKYGNGLISNYTYDANLRPQKMKSGSVYEWDYTFANNGNLSNRKNVKLSNQTQSFSYDALNRLTSYRSGSMTFEASGNIKTKPDVGTYNYNGGKPNAVSHITSPVSSYDPFHETITYTDFQKVESITDQENNHRLEFTYGPEYGRRMMKTLEGGSLKKTKYYSNGLYEKIVNDLGQTKEINYISGSSGLAAVFIKDFDNSQKMYYVHQDYLGSILALTNESGGVAERYYFDAWGNRKDPNNWNNNDSRSSFILDRGFTGHEHLDHFELINMNGRVYDANLGSFLSADPIIQAPNYTQDLNLYSYAYGNPLKYTDPTGYTEGKFFDSRLERSRSNGGGRSWFVHQPFDHIVRNVGPSFEDLHTKINGEWYSNSWLEANTKITVLYTWSSGQDLAYFNIDLNGNYEISLVNGTTTKYDSNGNIHSIWGEVNVTNNTTTSNQKTYDVNKAVNYINNNAFNNYVAGKCGKCAKAVRLAITAGGINTSNRPVSAKDYGSYLVKWGFTEVSIKNYTPLSGDIRVIQNYTGGSKHGHINMYNGSQWVSDFKENGFWPGPGYRKNKPSYKIYRWVK</sequence>
<protein>
    <recommendedName>
        <fullName evidence="2">Teneurin-like YD-shell domain-containing protein</fullName>
    </recommendedName>
</protein>
<dbReference type="Gene3D" id="3.90.1720.10">
    <property type="entry name" value="endopeptidase domain like (from Nostoc punctiforme)"/>
    <property type="match status" value="1"/>
</dbReference>
<evidence type="ECO:0000313" key="4">
    <source>
        <dbReference type="Proteomes" id="UP000732105"/>
    </source>
</evidence>
<dbReference type="Gene3D" id="2.180.10.10">
    <property type="entry name" value="RHS repeat-associated core"/>
    <property type="match status" value="3"/>
</dbReference>
<dbReference type="InterPro" id="IPR056823">
    <property type="entry name" value="TEN-like_YD-shell"/>
</dbReference>
<dbReference type="RefSeq" id="WP_171597540.1">
    <property type="nucleotide sequence ID" value="NZ_RZNH01000064.1"/>
</dbReference>
<dbReference type="EMBL" id="RZNH01000064">
    <property type="protein sequence ID" value="NOU62284.1"/>
    <property type="molecule type" value="Genomic_DNA"/>
</dbReference>
<keyword evidence="1" id="KW-0677">Repeat</keyword>
<dbReference type="NCBIfam" id="TIGR03696">
    <property type="entry name" value="Rhs_assc_core"/>
    <property type="match status" value="1"/>
</dbReference>
<organism evidence="3 4">
    <name type="scientific">Marinifilum caeruleilacunae</name>
    <dbReference type="NCBI Taxonomy" id="2499076"/>
    <lineage>
        <taxon>Bacteria</taxon>
        <taxon>Pseudomonadati</taxon>
        <taxon>Bacteroidota</taxon>
        <taxon>Bacteroidia</taxon>
        <taxon>Marinilabiliales</taxon>
        <taxon>Marinifilaceae</taxon>
    </lineage>
</organism>
<evidence type="ECO:0000256" key="1">
    <source>
        <dbReference type="ARBA" id="ARBA00022737"/>
    </source>
</evidence>
<dbReference type="Proteomes" id="UP000732105">
    <property type="component" value="Unassembled WGS sequence"/>
</dbReference>
<reference evidence="3 4" key="1">
    <citation type="submission" date="2018-12" db="EMBL/GenBank/DDBJ databases">
        <title>Marinifilum JC070 sp. nov., a marine bacterium isolated from Yongle Blue Hole in the South China Sea.</title>
        <authorList>
            <person name="Fu T."/>
        </authorList>
    </citation>
    <scope>NUCLEOTIDE SEQUENCE [LARGE SCALE GENOMIC DNA]</scope>
    <source>
        <strain evidence="3 4">JC070</strain>
    </source>
</reference>
<dbReference type="PANTHER" id="PTHR32305:SF15">
    <property type="entry name" value="PROTEIN RHSA-RELATED"/>
    <property type="match status" value="1"/>
</dbReference>
<proteinExistence type="predicted"/>
<name>A0ABX1X2H0_9BACT</name>
<accession>A0ABX1X2H0</accession>
<feature type="domain" description="Teneurin-like YD-shell" evidence="2">
    <location>
        <begin position="674"/>
        <end position="975"/>
    </location>
</feature>
<dbReference type="PANTHER" id="PTHR32305">
    <property type="match status" value="1"/>
</dbReference>
<evidence type="ECO:0000313" key="3">
    <source>
        <dbReference type="EMBL" id="NOU62284.1"/>
    </source>
</evidence>